<dbReference type="PANTHER" id="PTHR11556">
    <property type="entry name" value="FRUCTOSE-1,6-BISPHOSPHATASE-RELATED"/>
    <property type="match status" value="1"/>
</dbReference>
<dbReference type="GO" id="GO:0005986">
    <property type="term" value="P:sucrose biosynthetic process"/>
    <property type="evidence" value="ECO:0007669"/>
    <property type="project" value="TreeGrafter"/>
</dbReference>
<evidence type="ECO:0000256" key="11">
    <source>
        <dbReference type="ARBA" id="ARBA00024331"/>
    </source>
</evidence>
<dbReference type="PRINTS" id="PR00115">
    <property type="entry name" value="F16BPHPHTASE"/>
</dbReference>
<evidence type="ECO:0000256" key="5">
    <source>
        <dbReference type="ARBA" id="ARBA00013093"/>
    </source>
</evidence>
<sequence>MGAAFSASPEQLKQEIDATSKESAKLKEQVAHLEKAAARQPTEFDKYLHPEPSYGGERLARATVTQHIITSTRGDHGLTMLMNAIQHACKVTSNEIAKAGTSGTYGLAGEVNSTGDDVKKLDIISNNIWCECLIRSGVCSLLVSEENEEAIPVPQELAQGPFCVAFDPLDGSSNIDCNVSVGSIFAVYKRSSALGTPATPKDIMKPGTEIVAAGYCMYGAATELVVTYQGIPGVQRFALDPAFGEFVFVADMVMDPKGGKKIFSCNEGNSLQWDQPILDYVEACKDSGYAARYVGSMVSDVHRTLLYGGIFIYPADKKSVKGKLRVLYEGFPMALITEQAGGLASTGMYKGSVQRVLEVMPESIHDRCPIIMGAPRDVNKVLELYKAK</sequence>
<feature type="region of interest" description="Disordered" evidence="14">
    <location>
        <begin position="1"/>
        <end position="23"/>
    </location>
</feature>
<dbReference type="HAMAP" id="MF_01855">
    <property type="entry name" value="FBPase_class1"/>
    <property type="match status" value="1"/>
</dbReference>
<dbReference type="SUPFAM" id="SSF56655">
    <property type="entry name" value="Carbohydrate phosphatase"/>
    <property type="match status" value="1"/>
</dbReference>
<accession>A0A7S3W818</accession>
<organism evidence="17">
    <name type="scientific">Strombidinopsis acuminata</name>
    <dbReference type="NCBI Taxonomy" id="141414"/>
    <lineage>
        <taxon>Eukaryota</taxon>
        <taxon>Sar</taxon>
        <taxon>Alveolata</taxon>
        <taxon>Ciliophora</taxon>
        <taxon>Intramacronucleata</taxon>
        <taxon>Spirotrichea</taxon>
        <taxon>Choreotrichia</taxon>
        <taxon>Choreotrichida</taxon>
        <taxon>Strombidinopsidae</taxon>
        <taxon>Strombidinopsis</taxon>
    </lineage>
</organism>
<keyword evidence="7" id="KW-0479">Metal-binding</keyword>
<gene>
    <name evidence="17" type="ORF">SACU0126_LOCUS9656</name>
</gene>
<dbReference type="Gene3D" id="3.30.540.10">
    <property type="entry name" value="Fructose-1,6-Bisphosphatase, subunit A, domain 1"/>
    <property type="match status" value="1"/>
</dbReference>
<proteinExistence type="inferred from homology"/>
<dbReference type="GO" id="GO:0030388">
    <property type="term" value="P:fructose 1,6-bisphosphate metabolic process"/>
    <property type="evidence" value="ECO:0007669"/>
    <property type="project" value="TreeGrafter"/>
</dbReference>
<dbReference type="InterPro" id="IPR020548">
    <property type="entry name" value="Fructose_bisphosphatase_AS"/>
</dbReference>
<dbReference type="AlphaFoldDB" id="A0A7S3W818"/>
<evidence type="ECO:0000256" key="1">
    <source>
        <dbReference type="ARBA" id="ARBA00001273"/>
    </source>
</evidence>
<dbReference type="PROSITE" id="PS00124">
    <property type="entry name" value="FBPASE"/>
    <property type="match status" value="1"/>
</dbReference>
<evidence type="ECO:0000259" key="15">
    <source>
        <dbReference type="Pfam" id="PF00316"/>
    </source>
</evidence>
<evidence type="ECO:0000256" key="4">
    <source>
        <dbReference type="ARBA" id="ARBA00010941"/>
    </source>
</evidence>
<dbReference type="CDD" id="cd00354">
    <property type="entry name" value="FBPase"/>
    <property type="match status" value="1"/>
</dbReference>
<comment type="subcellular location">
    <subcellularLocation>
        <location evidence="3">Cytoplasm</location>
    </subcellularLocation>
</comment>
<dbReference type="PIRSF" id="PIRSF500210">
    <property type="entry name" value="FBPtase"/>
    <property type="match status" value="1"/>
</dbReference>
<dbReference type="Pfam" id="PF00316">
    <property type="entry name" value="FBPase"/>
    <property type="match status" value="1"/>
</dbReference>
<dbReference type="GO" id="GO:0005829">
    <property type="term" value="C:cytosol"/>
    <property type="evidence" value="ECO:0007669"/>
    <property type="project" value="TreeGrafter"/>
</dbReference>
<keyword evidence="10 13" id="KW-0119">Carbohydrate metabolism</keyword>
<comment type="similarity">
    <text evidence="4 13">Belongs to the FBPase class 1 family.</text>
</comment>
<dbReference type="InterPro" id="IPR044015">
    <property type="entry name" value="FBPase_C_dom"/>
</dbReference>
<feature type="domain" description="Fructose-1-6-bisphosphatase class I N-terminal" evidence="15">
    <location>
        <begin position="70"/>
        <end position="249"/>
    </location>
</feature>
<evidence type="ECO:0000256" key="13">
    <source>
        <dbReference type="RuleBase" id="RU000508"/>
    </source>
</evidence>
<dbReference type="Gene3D" id="3.40.190.80">
    <property type="match status" value="1"/>
</dbReference>
<dbReference type="EMBL" id="HBIQ01029279">
    <property type="protein sequence ID" value="CAE0542079.1"/>
    <property type="molecule type" value="Transcribed_RNA"/>
</dbReference>
<evidence type="ECO:0000259" key="16">
    <source>
        <dbReference type="Pfam" id="PF18913"/>
    </source>
</evidence>
<evidence type="ECO:0000256" key="3">
    <source>
        <dbReference type="ARBA" id="ARBA00004496"/>
    </source>
</evidence>
<evidence type="ECO:0000256" key="7">
    <source>
        <dbReference type="ARBA" id="ARBA00022723"/>
    </source>
</evidence>
<name>A0A7S3W818_9SPIT</name>
<evidence type="ECO:0000256" key="8">
    <source>
        <dbReference type="ARBA" id="ARBA00022801"/>
    </source>
</evidence>
<feature type="domain" description="Fructose-1-6-bisphosphatase class 1 C-terminal" evidence="16">
    <location>
        <begin position="260"/>
        <end position="385"/>
    </location>
</feature>
<dbReference type="InterPro" id="IPR028343">
    <property type="entry name" value="FBPtase"/>
</dbReference>
<keyword evidence="8 13" id="KW-0378">Hydrolase</keyword>
<dbReference type="PIRSF" id="PIRSF000904">
    <property type="entry name" value="FBPtase_SBPase"/>
    <property type="match status" value="1"/>
</dbReference>
<evidence type="ECO:0000256" key="10">
    <source>
        <dbReference type="ARBA" id="ARBA00023277"/>
    </source>
</evidence>
<dbReference type="Pfam" id="PF18913">
    <property type="entry name" value="FBPase_C"/>
    <property type="match status" value="1"/>
</dbReference>
<dbReference type="InterPro" id="IPR033391">
    <property type="entry name" value="FBPase_N"/>
</dbReference>
<evidence type="ECO:0000256" key="12">
    <source>
        <dbReference type="ARBA" id="ARBA00040159"/>
    </source>
</evidence>
<evidence type="ECO:0000256" key="9">
    <source>
        <dbReference type="ARBA" id="ARBA00022842"/>
    </source>
</evidence>
<dbReference type="FunFam" id="3.40.190.80:FF:000001">
    <property type="entry name" value="Fructose-1,6-bisphosphatase class 1"/>
    <property type="match status" value="1"/>
</dbReference>
<keyword evidence="6" id="KW-0963">Cytoplasm</keyword>
<evidence type="ECO:0000256" key="6">
    <source>
        <dbReference type="ARBA" id="ARBA00022490"/>
    </source>
</evidence>
<protein>
    <recommendedName>
        <fullName evidence="12">Fructose-1,6-bisphosphatase, cytosolic</fullName>
        <ecNumber evidence="5">3.1.3.11</ecNumber>
    </recommendedName>
</protein>
<dbReference type="EC" id="3.1.3.11" evidence="5"/>
<dbReference type="GO" id="GO:0006002">
    <property type="term" value="P:fructose 6-phosphate metabolic process"/>
    <property type="evidence" value="ECO:0007669"/>
    <property type="project" value="TreeGrafter"/>
</dbReference>
<dbReference type="FunFam" id="3.30.540.10:FF:000002">
    <property type="entry name" value="Fructose-1,6-bisphosphatase class 1"/>
    <property type="match status" value="1"/>
</dbReference>
<comment type="catalytic activity">
    <reaction evidence="1">
        <text>beta-D-fructose 1,6-bisphosphate + H2O = beta-D-fructose 6-phosphate + phosphate</text>
        <dbReference type="Rhea" id="RHEA:11064"/>
        <dbReference type="ChEBI" id="CHEBI:15377"/>
        <dbReference type="ChEBI" id="CHEBI:32966"/>
        <dbReference type="ChEBI" id="CHEBI:43474"/>
        <dbReference type="ChEBI" id="CHEBI:57634"/>
        <dbReference type="EC" id="3.1.3.11"/>
    </reaction>
</comment>
<evidence type="ECO:0000256" key="2">
    <source>
        <dbReference type="ARBA" id="ARBA00001946"/>
    </source>
</evidence>
<keyword evidence="9" id="KW-0460">Magnesium</keyword>
<reference evidence="17" key="1">
    <citation type="submission" date="2021-01" db="EMBL/GenBank/DDBJ databases">
        <authorList>
            <person name="Corre E."/>
            <person name="Pelletier E."/>
            <person name="Niang G."/>
            <person name="Scheremetjew M."/>
            <person name="Finn R."/>
            <person name="Kale V."/>
            <person name="Holt S."/>
            <person name="Cochrane G."/>
            <person name="Meng A."/>
            <person name="Brown T."/>
            <person name="Cohen L."/>
        </authorList>
    </citation>
    <scope>NUCLEOTIDE SEQUENCE</scope>
    <source>
        <strain evidence="17">SPMC142</strain>
    </source>
</reference>
<dbReference type="GO" id="GO:0042132">
    <property type="term" value="F:fructose 1,6-bisphosphate 1-phosphatase activity"/>
    <property type="evidence" value="ECO:0007669"/>
    <property type="project" value="UniProtKB-EC"/>
</dbReference>
<feature type="compositionally biased region" description="Basic and acidic residues" evidence="14">
    <location>
        <begin position="12"/>
        <end position="23"/>
    </location>
</feature>
<dbReference type="GO" id="GO:0006094">
    <property type="term" value="P:gluconeogenesis"/>
    <property type="evidence" value="ECO:0007669"/>
    <property type="project" value="TreeGrafter"/>
</dbReference>
<dbReference type="PANTHER" id="PTHR11556:SF41">
    <property type="entry name" value="FRUCTOSE-1,6-BISPHOSPHATASE, CYTOSOLIC"/>
    <property type="match status" value="1"/>
</dbReference>
<comment type="cofactor">
    <cofactor evidence="2">
        <name>Mg(2+)</name>
        <dbReference type="ChEBI" id="CHEBI:18420"/>
    </cofactor>
</comment>
<dbReference type="InterPro" id="IPR000146">
    <property type="entry name" value="FBPase_class-1"/>
</dbReference>
<evidence type="ECO:0000256" key="14">
    <source>
        <dbReference type="SAM" id="MobiDB-lite"/>
    </source>
</evidence>
<comment type="pathway">
    <text evidence="11">Carbohydrate biosynthesis.</text>
</comment>
<dbReference type="GO" id="GO:0006000">
    <property type="term" value="P:fructose metabolic process"/>
    <property type="evidence" value="ECO:0007669"/>
    <property type="project" value="TreeGrafter"/>
</dbReference>
<dbReference type="GO" id="GO:0046872">
    <property type="term" value="F:metal ion binding"/>
    <property type="evidence" value="ECO:0007669"/>
    <property type="project" value="UniProtKB-KW"/>
</dbReference>
<evidence type="ECO:0000313" key="17">
    <source>
        <dbReference type="EMBL" id="CAE0542079.1"/>
    </source>
</evidence>